<accession>D9QRT0</accession>
<dbReference type="Pfam" id="PF07687">
    <property type="entry name" value="M20_dimer"/>
    <property type="match status" value="1"/>
</dbReference>
<dbReference type="HOGENOM" id="CLU_021802_6_0_9"/>
<dbReference type="SUPFAM" id="SSF55031">
    <property type="entry name" value="Bacterial exopeptidase dimerisation domain"/>
    <property type="match status" value="1"/>
</dbReference>
<dbReference type="GO" id="GO:0046872">
    <property type="term" value="F:metal ion binding"/>
    <property type="evidence" value="ECO:0007669"/>
    <property type="project" value="UniProtKB-UniRule"/>
</dbReference>
<comment type="cofactor">
    <cofactor evidence="7">
        <name>a divalent metal cation</name>
        <dbReference type="ChEBI" id="CHEBI:60240"/>
    </cofactor>
    <text evidence="7">Binds 2 divalent metal cations per subunit.</text>
</comment>
<dbReference type="Gene3D" id="3.40.630.10">
    <property type="entry name" value="Zn peptidases"/>
    <property type="match status" value="1"/>
</dbReference>
<comment type="similarity">
    <text evidence="5">Belongs to the peptidase M42 family.</text>
</comment>
<dbReference type="GO" id="GO:0004177">
    <property type="term" value="F:aminopeptidase activity"/>
    <property type="evidence" value="ECO:0007669"/>
    <property type="project" value="UniProtKB-UniRule"/>
</dbReference>
<dbReference type="Proteomes" id="UP000001661">
    <property type="component" value="Chromosome"/>
</dbReference>
<evidence type="ECO:0000256" key="3">
    <source>
        <dbReference type="ARBA" id="ARBA00022801"/>
    </source>
</evidence>
<dbReference type="PANTHER" id="PTHR42994">
    <property type="entry name" value="PEPTIDASE T"/>
    <property type="match status" value="1"/>
</dbReference>
<comment type="cofactor">
    <cofactor evidence="1">
        <name>Zn(2+)</name>
        <dbReference type="ChEBI" id="CHEBI:29105"/>
    </cofactor>
</comment>
<dbReference type="InterPro" id="IPR002933">
    <property type="entry name" value="Peptidase_M20"/>
</dbReference>
<dbReference type="eggNOG" id="COG2195">
    <property type="taxonomic scope" value="Bacteria"/>
</dbReference>
<name>D9QRT0_ACEAZ</name>
<dbReference type="InterPro" id="IPR010162">
    <property type="entry name" value="PepT-like"/>
</dbReference>
<proteinExistence type="inferred from homology"/>
<keyword evidence="10" id="KW-1185">Reference proteome</keyword>
<organism evidence="9 10">
    <name type="scientific">Acetohalobium arabaticum (strain ATCC 49924 / DSM 5501 / Z-7288)</name>
    <dbReference type="NCBI Taxonomy" id="574087"/>
    <lineage>
        <taxon>Bacteria</taxon>
        <taxon>Bacillati</taxon>
        <taxon>Bacillota</taxon>
        <taxon>Clostridia</taxon>
        <taxon>Halanaerobiales</taxon>
        <taxon>Halobacteroidaceae</taxon>
        <taxon>Acetohalobium</taxon>
    </lineage>
</organism>
<feature type="active site" description="Proton acceptor" evidence="6">
    <location>
        <position position="140"/>
    </location>
</feature>
<evidence type="ECO:0000256" key="2">
    <source>
        <dbReference type="ARBA" id="ARBA00022723"/>
    </source>
</evidence>
<feature type="binding site" evidence="7">
    <location>
        <position position="107"/>
    </location>
    <ligand>
        <name>Zn(2+)</name>
        <dbReference type="ChEBI" id="CHEBI:29105"/>
        <label>1</label>
    </ligand>
</feature>
<dbReference type="InterPro" id="IPR008007">
    <property type="entry name" value="Peptidase_M42"/>
</dbReference>
<protein>
    <submittedName>
        <fullName evidence="9">Peptidase T-like protein</fullName>
    </submittedName>
</protein>
<dbReference type="SUPFAM" id="SSF53187">
    <property type="entry name" value="Zn-dependent exopeptidases"/>
    <property type="match status" value="1"/>
</dbReference>
<dbReference type="OrthoDB" id="9773892at2"/>
<keyword evidence="2 7" id="KW-0479">Metal-binding</keyword>
<dbReference type="PIRSF" id="PIRSF001123">
    <property type="entry name" value="PepA_GA"/>
    <property type="match status" value="1"/>
</dbReference>
<evidence type="ECO:0000256" key="7">
    <source>
        <dbReference type="PIRSR" id="PIRSR001123-2"/>
    </source>
</evidence>
<sequence>MLDRTEIIDKFMELVQIDSESRFERQMANRMKSELSDLGLEVWEDDTGARIGSYTGNIIGKLEGTNPELPTICLIAHLDTVVPGQNIKPIIKNGVIFSQGQTILGADDKAGITIILATLEQLIENDYEYGDIEVVFTVCEEAGLLGAKNLDFNRLEADMGIVYDSDGEIGTIITEGPAQEKIRVVVRGRSAHAGKNPQKGINAIKVASIALSNMKLGEIDEETTANIGVIKGGKATNIVPDRVELKGEARSRDEEKLDIQMEHMINIFKRSAEKVGAEVNIENNRLFSAFYLNSNLPVVQAAVSGAKRLGIEPKLVATGGGSDTNIFNNRGIPAINMGIGVKDNHTPKENIRADDLIQTVEYNLAIMEDLKKNYA</sequence>
<dbReference type="Pfam" id="PF01546">
    <property type="entry name" value="Peptidase_M20"/>
    <property type="match status" value="1"/>
</dbReference>
<evidence type="ECO:0000256" key="6">
    <source>
        <dbReference type="PIRSR" id="PIRSR001123-1"/>
    </source>
</evidence>
<dbReference type="RefSeq" id="WP_013278666.1">
    <property type="nucleotide sequence ID" value="NC_014378.1"/>
</dbReference>
<evidence type="ECO:0000313" key="10">
    <source>
        <dbReference type="Proteomes" id="UP000001661"/>
    </source>
</evidence>
<feature type="binding site" evidence="7">
    <location>
        <position position="164"/>
    </location>
    <ligand>
        <name>Zn(2+)</name>
        <dbReference type="ChEBI" id="CHEBI:29105"/>
        <label>1</label>
    </ligand>
</feature>
<dbReference type="InterPro" id="IPR011650">
    <property type="entry name" value="Peptidase_M20_dimer"/>
</dbReference>
<dbReference type="STRING" id="574087.Acear_1716"/>
<feature type="domain" description="Peptidase M20 dimerisation" evidence="8">
    <location>
        <begin position="183"/>
        <end position="273"/>
    </location>
</feature>
<evidence type="ECO:0000259" key="8">
    <source>
        <dbReference type="Pfam" id="PF07687"/>
    </source>
</evidence>
<evidence type="ECO:0000256" key="4">
    <source>
        <dbReference type="ARBA" id="ARBA00022833"/>
    </source>
</evidence>
<feature type="binding site" evidence="7">
    <location>
        <position position="141"/>
    </location>
    <ligand>
        <name>Zn(2+)</name>
        <dbReference type="ChEBI" id="CHEBI:29105"/>
        <label>2</label>
    </ligand>
</feature>
<evidence type="ECO:0000256" key="1">
    <source>
        <dbReference type="ARBA" id="ARBA00001947"/>
    </source>
</evidence>
<evidence type="ECO:0000256" key="5">
    <source>
        <dbReference type="PIRNR" id="PIRNR001123"/>
    </source>
</evidence>
<evidence type="ECO:0000313" key="9">
    <source>
        <dbReference type="EMBL" id="ADL13221.1"/>
    </source>
</evidence>
<dbReference type="Gene3D" id="3.30.70.360">
    <property type="match status" value="1"/>
</dbReference>
<dbReference type="EMBL" id="CP002105">
    <property type="protein sequence ID" value="ADL13221.1"/>
    <property type="molecule type" value="Genomic_DNA"/>
</dbReference>
<feature type="binding site" evidence="7">
    <location>
        <position position="107"/>
    </location>
    <ligand>
        <name>Zn(2+)</name>
        <dbReference type="ChEBI" id="CHEBI:29105"/>
        <label>2</label>
    </ligand>
</feature>
<dbReference type="KEGG" id="aar:Acear_1716"/>
<dbReference type="NCBIfam" id="TIGR01883">
    <property type="entry name" value="PepT-like"/>
    <property type="match status" value="1"/>
</dbReference>
<dbReference type="AlphaFoldDB" id="D9QRT0"/>
<gene>
    <name evidence="9" type="ordered locus">Acear_1716</name>
</gene>
<keyword evidence="3" id="KW-0378">Hydrolase</keyword>
<dbReference type="PANTHER" id="PTHR42994:SF2">
    <property type="entry name" value="PEPTIDASE"/>
    <property type="match status" value="1"/>
</dbReference>
<keyword evidence="4" id="KW-0862">Zinc</keyword>
<reference evidence="9 10" key="1">
    <citation type="journal article" date="2010" name="Stand. Genomic Sci.">
        <title>Complete genome sequence of Acetohalobium arabaticum type strain (Z-7288).</title>
        <authorList>
            <person name="Sikorski J."/>
            <person name="Lapidus A."/>
            <person name="Chertkov O."/>
            <person name="Lucas S."/>
            <person name="Copeland A."/>
            <person name="Glavina Del Rio T."/>
            <person name="Nolan M."/>
            <person name="Tice H."/>
            <person name="Cheng J.F."/>
            <person name="Han C."/>
            <person name="Brambilla E."/>
            <person name="Pitluck S."/>
            <person name="Liolios K."/>
            <person name="Ivanova N."/>
            <person name="Mavromatis K."/>
            <person name="Mikhailova N."/>
            <person name="Pati A."/>
            <person name="Bruce D."/>
            <person name="Detter C."/>
            <person name="Tapia R."/>
            <person name="Goodwin L."/>
            <person name="Chen A."/>
            <person name="Palaniappan K."/>
            <person name="Land M."/>
            <person name="Hauser L."/>
            <person name="Chang Y.J."/>
            <person name="Jeffries C.D."/>
            <person name="Rohde M."/>
            <person name="Goker M."/>
            <person name="Spring S."/>
            <person name="Woyke T."/>
            <person name="Bristow J."/>
            <person name="Eisen J.A."/>
            <person name="Markowitz V."/>
            <person name="Hugenholtz P."/>
            <person name="Kyrpides N.C."/>
            <person name="Klenk H.P."/>
        </authorList>
    </citation>
    <scope>NUCLEOTIDE SEQUENCE [LARGE SCALE GENOMIC DNA]</scope>
    <source>
        <strain evidence="10">ATCC 49924 / DSM 5501 / Z-7288</strain>
    </source>
</reference>
<dbReference type="InterPro" id="IPR036264">
    <property type="entry name" value="Bact_exopeptidase_dim_dom"/>
</dbReference>